<dbReference type="Pfam" id="PF14125">
    <property type="entry name" value="DUF4292"/>
    <property type="match status" value="1"/>
</dbReference>
<organism evidence="1 2">
    <name type="scientific">Pseudochryseolinea flava</name>
    <dbReference type="NCBI Taxonomy" id="2059302"/>
    <lineage>
        <taxon>Bacteria</taxon>
        <taxon>Pseudomonadati</taxon>
        <taxon>Bacteroidota</taxon>
        <taxon>Cytophagia</taxon>
        <taxon>Cytophagales</taxon>
        <taxon>Fulvivirgaceae</taxon>
        <taxon>Pseudochryseolinea</taxon>
    </lineage>
</organism>
<keyword evidence="2" id="KW-1185">Reference proteome</keyword>
<dbReference type="OrthoDB" id="849114at2"/>
<comment type="caution">
    <text evidence="1">The sequence shown here is derived from an EMBL/GenBank/DDBJ whole genome shotgun (WGS) entry which is preliminary data.</text>
</comment>
<evidence type="ECO:0000313" key="1">
    <source>
        <dbReference type="EMBL" id="RAV99768.1"/>
    </source>
</evidence>
<evidence type="ECO:0008006" key="3">
    <source>
        <dbReference type="Google" id="ProtNLM"/>
    </source>
</evidence>
<sequence length="254" mass="29078">MNRIHQFLLIALSIVVLTGCSKKTASLTNQTPAVPKPTLNVDEIDFEYLQGKARMTLRDAKKELEVKANIRIRKDSVIWMTFSVIGVQGGKALINKDSITIVSNLKDEYYVFDYEELSRRYNFNINYGIIQSAMLGNLIMERKEEDEILQESSLFILKQQTGTVNVSNFVNAASMKIEKVELKESNTSNSLTLHYSNFQPIAHKLFPYNGTINLFYKAIGGLLNTTVIFEYNKAELGDKELKFPFNIPKRYVRR</sequence>
<protein>
    <recommendedName>
        <fullName evidence="3">DUF4292 domain-containing protein</fullName>
    </recommendedName>
</protein>
<dbReference type="RefSeq" id="WP_112748115.1">
    <property type="nucleotide sequence ID" value="NZ_QMFY01000009.1"/>
</dbReference>
<name>A0A364XZG9_9BACT</name>
<reference evidence="1 2" key="1">
    <citation type="submission" date="2018-06" db="EMBL/GenBank/DDBJ databases">
        <title>Chryseolinea flavus sp. nov., a member of the phylum Bacteroidetes isolated from soil.</title>
        <authorList>
            <person name="Li Y."/>
            <person name="Wang J."/>
        </authorList>
    </citation>
    <scope>NUCLEOTIDE SEQUENCE [LARGE SCALE GENOMIC DNA]</scope>
    <source>
        <strain evidence="1 2">SDU1-6</strain>
    </source>
</reference>
<accession>A0A364XZG9</accession>
<dbReference type="AlphaFoldDB" id="A0A364XZG9"/>
<dbReference type="PROSITE" id="PS51257">
    <property type="entry name" value="PROKAR_LIPOPROTEIN"/>
    <property type="match status" value="1"/>
</dbReference>
<evidence type="ECO:0000313" key="2">
    <source>
        <dbReference type="Proteomes" id="UP000251889"/>
    </source>
</evidence>
<proteinExistence type="predicted"/>
<dbReference type="EMBL" id="QMFY01000009">
    <property type="protein sequence ID" value="RAV99768.1"/>
    <property type="molecule type" value="Genomic_DNA"/>
</dbReference>
<gene>
    <name evidence="1" type="ORF">DQQ10_17130</name>
</gene>
<dbReference type="Proteomes" id="UP000251889">
    <property type="component" value="Unassembled WGS sequence"/>
</dbReference>
<dbReference type="InterPro" id="IPR025634">
    <property type="entry name" value="DUF4292"/>
</dbReference>